<accession>A0A5B8VV66</accession>
<dbReference type="PANTHER" id="PTHR30086">
    <property type="entry name" value="ARGININE EXPORTER PROTEIN ARGO"/>
    <property type="match status" value="1"/>
</dbReference>
<dbReference type="GO" id="GO:0005886">
    <property type="term" value="C:plasma membrane"/>
    <property type="evidence" value="ECO:0007669"/>
    <property type="project" value="UniProtKB-SubCell"/>
</dbReference>
<keyword evidence="3 6" id="KW-0812">Transmembrane</keyword>
<reference evidence="7 8" key="1">
    <citation type="journal article" date="2013" name="J. Microbiol.">
        <title>Mucilaginibacter ginsenosidivorax sp. nov., with ginsenoside converting activity isolated from sediment.</title>
        <authorList>
            <person name="Kim J.K."/>
            <person name="Choi T.E."/>
            <person name="Liu Q.M."/>
            <person name="Park H.Y."/>
            <person name="Yi T.H."/>
            <person name="Yoon M.H."/>
            <person name="Kim S.C."/>
            <person name="Im W.T."/>
        </authorList>
    </citation>
    <scope>NUCLEOTIDE SEQUENCE [LARGE SCALE GENOMIC DNA]</scope>
    <source>
        <strain evidence="7 8">KHI28</strain>
    </source>
</reference>
<evidence type="ECO:0000313" key="7">
    <source>
        <dbReference type="EMBL" id="QEC74495.1"/>
    </source>
</evidence>
<evidence type="ECO:0000256" key="3">
    <source>
        <dbReference type="ARBA" id="ARBA00022692"/>
    </source>
</evidence>
<keyword evidence="8" id="KW-1185">Reference proteome</keyword>
<dbReference type="OrthoDB" id="9784202at2"/>
<dbReference type="GO" id="GO:0015171">
    <property type="term" value="F:amino acid transmembrane transporter activity"/>
    <property type="evidence" value="ECO:0007669"/>
    <property type="project" value="TreeGrafter"/>
</dbReference>
<feature type="transmembrane region" description="Helical" evidence="6">
    <location>
        <begin position="183"/>
        <end position="205"/>
    </location>
</feature>
<evidence type="ECO:0000256" key="2">
    <source>
        <dbReference type="ARBA" id="ARBA00022475"/>
    </source>
</evidence>
<dbReference type="PIRSF" id="PIRSF006324">
    <property type="entry name" value="LeuE"/>
    <property type="match status" value="1"/>
</dbReference>
<comment type="subcellular location">
    <subcellularLocation>
        <location evidence="1">Cell membrane</location>
        <topology evidence="1">Multi-pass membrane protein</topology>
    </subcellularLocation>
</comment>
<feature type="transmembrane region" description="Helical" evidence="6">
    <location>
        <begin position="40"/>
        <end position="65"/>
    </location>
</feature>
<evidence type="ECO:0000256" key="4">
    <source>
        <dbReference type="ARBA" id="ARBA00022989"/>
    </source>
</evidence>
<proteinExistence type="predicted"/>
<sequence>MGIINFSTFLVTSFLFIISPGIDTIFVLNKSIAQGKKAGVYATLGITTGVLVHTTLAAFGLSLILSQSAMAFSFVKYIGAAYLVYLGISKFFSKEEILKRDVAIVLEPMRKTYLSAVLTNTLNPKVALFFLAFFPQFIHPAQIHNALPFVLLGITYALMGLAWFAVLTFFAGSLSGRLKKQPLFSIWLNKFSAVVFVLMGIKIAFTKR</sequence>
<keyword evidence="2" id="KW-1003">Cell membrane</keyword>
<dbReference type="InterPro" id="IPR001123">
    <property type="entry name" value="LeuE-type"/>
</dbReference>
<evidence type="ECO:0000256" key="5">
    <source>
        <dbReference type="ARBA" id="ARBA00023136"/>
    </source>
</evidence>
<feature type="transmembrane region" description="Helical" evidence="6">
    <location>
        <begin position="113"/>
        <end position="134"/>
    </location>
</feature>
<protein>
    <submittedName>
        <fullName evidence="7">LysE family translocator</fullName>
    </submittedName>
</protein>
<evidence type="ECO:0000313" key="8">
    <source>
        <dbReference type="Proteomes" id="UP000321362"/>
    </source>
</evidence>
<keyword evidence="5 6" id="KW-0472">Membrane</keyword>
<evidence type="ECO:0000256" key="6">
    <source>
        <dbReference type="SAM" id="Phobius"/>
    </source>
</evidence>
<dbReference type="EMBL" id="CP042437">
    <property type="protein sequence ID" value="QEC74495.1"/>
    <property type="molecule type" value="Genomic_DNA"/>
</dbReference>
<keyword evidence="4 6" id="KW-1133">Transmembrane helix</keyword>
<feature type="transmembrane region" description="Helical" evidence="6">
    <location>
        <begin position="6"/>
        <end position="28"/>
    </location>
</feature>
<dbReference type="Proteomes" id="UP000321362">
    <property type="component" value="Chromosome"/>
</dbReference>
<dbReference type="KEGG" id="mgk:FSB76_00470"/>
<feature type="transmembrane region" description="Helical" evidence="6">
    <location>
        <begin position="71"/>
        <end position="92"/>
    </location>
</feature>
<name>A0A5B8VV66_9SPHI</name>
<organism evidence="7 8">
    <name type="scientific">Mucilaginibacter ginsenosidivorax</name>
    <dbReference type="NCBI Taxonomy" id="862126"/>
    <lineage>
        <taxon>Bacteria</taxon>
        <taxon>Pseudomonadati</taxon>
        <taxon>Bacteroidota</taxon>
        <taxon>Sphingobacteriia</taxon>
        <taxon>Sphingobacteriales</taxon>
        <taxon>Sphingobacteriaceae</taxon>
        <taxon>Mucilaginibacter</taxon>
    </lineage>
</organism>
<dbReference type="Pfam" id="PF01810">
    <property type="entry name" value="LysE"/>
    <property type="match status" value="1"/>
</dbReference>
<gene>
    <name evidence="7" type="ORF">FSB76_00470</name>
</gene>
<dbReference type="AlphaFoldDB" id="A0A5B8VV66"/>
<feature type="transmembrane region" description="Helical" evidence="6">
    <location>
        <begin position="146"/>
        <end position="171"/>
    </location>
</feature>
<dbReference type="PANTHER" id="PTHR30086:SF20">
    <property type="entry name" value="ARGININE EXPORTER PROTEIN ARGO-RELATED"/>
    <property type="match status" value="1"/>
</dbReference>
<dbReference type="RefSeq" id="WP_147051653.1">
    <property type="nucleotide sequence ID" value="NZ_CP042437.1"/>
</dbReference>
<evidence type="ECO:0000256" key="1">
    <source>
        <dbReference type="ARBA" id="ARBA00004651"/>
    </source>
</evidence>